<accession>A0A165GA95</accession>
<keyword evidence="3" id="KW-1185">Reference proteome</keyword>
<gene>
    <name evidence="2" type="ORF">EXIGLDRAFT_127314</name>
</gene>
<proteinExistence type="predicted"/>
<dbReference type="Proteomes" id="UP000077266">
    <property type="component" value="Unassembled WGS sequence"/>
</dbReference>
<dbReference type="Gene3D" id="2.60.120.260">
    <property type="entry name" value="Galactose-binding domain-like"/>
    <property type="match status" value="1"/>
</dbReference>
<feature type="signal peptide" evidence="1">
    <location>
        <begin position="1"/>
        <end position="17"/>
    </location>
</feature>
<name>A0A165GA95_EXIGL</name>
<organism evidence="2 3">
    <name type="scientific">Exidia glandulosa HHB12029</name>
    <dbReference type="NCBI Taxonomy" id="1314781"/>
    <lineage>
        <taxon>Eukaryota</taxon>
        <taxon>Fungi</taxon>
        <taxon>Dikarya</taxon>
        <taxon>Basidiomycota</taxon>
        <taxon>Agaricomycotina</taxon>
        <taxon>Agaricomycetes</taxon>
        <taxon>Auriculariales</taxon>
        <taxon>Exidiaceae</taxon>
        <taxon>Exidia</taxon>
    </lineage>
</organism>
<reference evidence="2 3" key="1">
    <citation type="journal article" date="2016" name="Mol. Biol. Evol.">
        <title>Comparative Genomics of Early-Diverging Mushroom-Forming Fungi Provides Insights into the Origins of Lignocellulose Decay Capabilities.</title>
        <authorList>
            <person name="Nagy L.G."/>
            <person name="Riley R."/>
            <person name="Tritt A."/>
            <person name="Adam C."/>
            <person name="Daum C."/>
            <person name="Floudas D."/>
            <person name="Sun H."/>
            <person name="Yadav J.S."/>
            <person name="Pangilinan J."/>
            <person name="Larsson K.H."/>
            <person name="Matsuura K."/>
            <person name="Barry K."/>
            <person name="Labutti K."/>
            <person name="Kuo R."/>
            <person name="Ohm R.A."/>
            <person name="Bhattacharya S.S."/>
            <person name="Shirouzu T."/>
            <person name="Yoshinaga Y."/>
            <person name="Martin F.M."/>
            <person name="Grigoriev I.V."/>
            <person name="Hibbett D.S."/>
        </authorList>
    </citation>
    <scope>NUCLEOTIDE SEQUENCE [LARGE SCALE GENOMIC DNA]</scope>
    <source>
        <strain evidence="2 3">HHB12029</strain>
    </source>
</reference>
<evidence type="ECO:0000313" key="2">
    <source>
        <dbReference type="EMBL" id="KZV90218.1"/>
    </source>
</evidence>
<dbReference type="InParanoid" id="A0A165GA95"/>
<dbReference type="STRING" id="1314781.A0A165GA95"/>
<dbReference type="OrthoDB" id="2576334at2759"/>
<feature type="chain" id="PRO_5007858046" evidence="1">
    <location>
        <begin position="18"/>
        <end position="307"/>
    </location>
</feature>
<sequence length="307" mass="33806">MLGPLFPLLFALSPVMAAVSWNMTLENHSPLITYAPYSDGTADGGWALWTSDVGFLPKDAGGKSATGDIFHVSSFPGASFSFQFRGTALTLYGHSNATYSVSLDNDSKPSPFELPSGILYETTGLPLRDHYVTVTLVEAGHTLQMDFQRAIFTASSPEELTTTEYYGTQRTDVVKFAGSWKPVPLQDVPSPANPIPYSETNVYKSNVSMTFSGARAVSANANLNWGHTNYIADLNGVQNTYNASTYWLVGDTVMFFQDNLDPTQEYTLTLIHAMSGPDYKFTFSSFKVWKPIDAAEHSKYVYFLHPD</sequence>
<dbReference type="AlphaFoldDB" id="A0A165GA95"/>
<evidence type="ECO:0000313" key="3">
    <source>
        <dbReference type="Proteomes" id="UP000077266"/>
    </source>
</evidence>
<evidence type="ECO:0000256" key="1">
    <source>
        <dbReference type="SAM" id="SignalP"/>
    </source>
</evidence>
<protein>
    <submittedName>
        <fullName evidence="2">Uncharacterized protein</fullName>
    </submittedName>
</protein>
<dbReference type="EMBL" id="KV426054">
    <property type="protein sequence ID" value="KZV90218.1"/>
    <property type="molecule type" value="Genomic_DNA"/>
</dbReference>
<keyword evidence="1" id="KW-0732">Signal</keyword>